<dbReference type="Gene3D" id="1.20.1250.20">
    <property type="entry name" value="MFS general substrate transporter like domains"/>
    <property type="match status" value="1"/>
</dbReference>
<feature type="transmembrane region" description="Helical" evidence="7">
    <location>
        <begin position="290"/>
        <end position="307"/>
    </location>
</feature>
<feature type="transmembrane region" description="Helical" evidence="7">
    <location>
        <begin position="259"/>
        <end position="278"/>
    </location>
</feature>
<evidence type="ECO:0000313" key="10">
    <source>
        <dbReference type="Proteomes" id="UP001172159"/>
    </source>
</evidence>
<sequence>MATEKRSLTSLGSGSGQSAQVTQMEPSAAQASDVEKLAPAQGPPGAAVGGDADLYKPKSVKFWVTILCNFLALFLVALDRTIIATAVPRITDEFNSLGDIGWYGSSYMLTTACAQLVFGRIYRFYDKKWIFFTSILIFEIGSAICGAAPNSIVFILGRAVAGLGGAGIFSGTLLVLIDMVPLHKRPQFQGLFGMVFGLASVMGPLVGGGFTGGVTWRWCFYINLPIGAVASVFLWLWWNPKKETHPAAPFSQHVKRLDPIGMFFLFPGIVCLFIAFQWGGSTYDWNDWRIILLFVVFGVCTVLYTAVQIKLPETATIPPRVIMQRSVFFGTLYTFFLSGSMLMLVYYVPIWFQTVKQVDPIKSGIYTVPLVLSLVFSSIGSGFITQAIGYYVPSMITAPILMSIGEGLLSTLTEDSPSSHWIAFQFLAGFGVGFGMQTSGLAIQAVLSKQDMPAGIAINFFVQQLGGAVFTSVGQTILSNTLVSQLSDIPGIGDSRIIVTEGATHLSERVAPQYRHRVVDAYEFACRHIFLAALGVVLVALLMSLGMEWVSIKKKQGPGGPGGPGQPAGPLTAGAAPGGSPALSGSAAEKESGAPNRNSKSSSSGRDSISAQKSDEAKGEKEAAVLEGTETTAPTSKPII</sequence>
<evidence type="ECO:0000256" key="3">
    <source>
        <dbReference type="ARBA" id="ARBA00022692"/>
    </source>
</evidence>
<organism evidence="9 10">
    <name type="scientific">Apiosordaria backusii</name>
    <dbReference type="NCBI Taxonomy" id="314023"/>
    <lineage>
        <taxon>Eukaryota</taxon>
        <taxon>Fungi</taxon>
        <taxon>Dikarya</taxon>
        <taxon>Ascomycota</taxon>
        <taxon>Pezizomycotina</taxon>
        <taxon>Sordariomycetes</taxon>
        <taxon>Sordariomycetidae</taxon>
        <taxon>Sordariales</taxon>
        <taxon>Lasiosphaeriaceae</taxon>
        <taxon>Apiosordaria</taxon>
    </lineage>
</organism>
<comment type="caution">
    <text evidence="9">The sequence shown here is derived from an EMBL/GenBank/DDBJ whole genome shotgun (WGS) entry which is preliminary data.</text>
</comment>
<dbReference type="FunFam" id="1.20.1720.10:FF:000012">
    <property type="entry name" value="MFS toxin efflux pump (AflT)"/>
    <property type="match status" value="1"/>
</dbReference>
<feature type="transmembrane region" description="Helical" evidence="7">
    <location>
        <begin position="327"/>
        <end position="352"/>
    </location>
</feature>
<keyword evidence="3 7" id="KW-0812">Transmembrane</keyword>
<evidence type="ECO:0000256" key="7">
    <source>
        <dbReference type="SAM" id="Phobius"/>
    </source>
</evidence>
<dbReference type="PROSITE" id="PS50850">
    <property type="entry name" value="MFS"/>
    <property type="match status" value="1"/>
</dbReference>
<dbReference type="InterPro" id="IPR011701">
    <property type="entry name" value="MFS"/>
</dbReference>
<feature type="transmembrane region" description="Helical" evidence="7">
    <location>
        <begin position="155"/>
        <end position="176"/>
    </location>
</feature>
<dbReference type="FunFam" id="1.20.1250.20:FF:000196">
    <property type="entry name" value="MFS toxin efflux pump (AflT)"/>
    <property type="match status" value="1"/>
</dbReference>
<name>A0AA40EMU3_9PEZI</name>
<evidence type="ECO:0000256" key="4">
    <source>
        <dbReference type="ARBA" id="ARBA00022989"/>
    </source>
</evidence>
<feature type="transmembrane region" description="Helical" evidence="7">
    <location>
        <begin position="188"/>
        <end position="206"/>
    </location>
</feature>
<dbReference type="Gene3D" id="1.20.1720.10">
    <property type="entry name" value="Multidrug resistance protein D"/>
    <property type="match status" value="1"/>
</dbReference>
<dbReference type="InterPro" id="IPR036259">
    <property type="entry name" value="MFS_trans_sf"/>
</dbReference>
<evidence type="ECO:0000256" key="2">
    <source>
        <dbReference type="ARBA" id="ARBA00022448"/>
    </source>
</evidence>
<feature type="transmembrane region" description="Helical" evidence="7">
    <location>
        <begin position="218"/>
        <end position="238"/>
    </location>
</feature>
<dbReference type="GO" id="GO:0005886">
    <property type="term" value="C:plasma membrane"/>
    <property type="evidence" value="ECO:0007669"/>
    <property type="project" value="TreeGrafter"/>
</dbReference>
<dbReference type="CDD" id="cd17502">
    <property type="entry name" value="MFS_Azr1_MDR_like"/>
    <property type="match status" value="1"/>
</dbReference>
<reference evidence="9" key="1">
    <citation type="submission" date="2023-06" db="EMBL/GenBank/DDBJ databases">
        <title>Genome-scale phylogeny and comparative genomics of the fungal order Sordariales.</title>
        <authorList>
            <consortium name="Lawrence Berkeley National Laboratory"/>
            <person name="Hensen N."/>
            <person name="Bonometti L."/>
            <person name="Westerberg I."/>
            <person name="Brannstrom I.O."/>
            <person name="Guillou S."/>
            <person name="Cros-Aarteil S."/>
            <person name="Calhoun S."/>
            <person name="Haridas S."/>
            <person name="Kuo A."/>
            <person name="Mondo S."/>
            <person name="Pangilinan J."/>
            <person name="Riley R."/>
            <person name="Labutti K."/>
            <person name="Andreopoulos B."/>
            <person name="Lipzen A."/>
            <person name="Chen C."/>
            <person name="Yanf M."/>
            <person name="Daum C."/>
            <person name="Ng V."/>
            <person name="Clum A."/>
            <person name="Steindorff A."/>
            <person name="Ohm R."/>
            <person name="Martin F."/>
            <person name="Silar P."/>
            <person name="Natvig D."/>
            <person name="Lalanne C."/>
            <person name="Gautier V."/>
            <person name="Ament-Velasquez S.L."/>
            <person name="Kruys A."/>
            <person name="Hutchinson M.I."/>
            <person name="Powell A.J."/>
            <person name="Barry K."/>
            <person name="Miller A.N."/>
            <person name="Grigoriev I.V."/>
            <person name="Debuchy R."/>
            <person name="Gladieux P."/>
            <person name="Thoren M.H."/>
            <person name="Johannesson H."/>
        </authorList>
    </citation>
    <scope>NUCLEOTIDE SEQUENCE</scope>
    <source>
        <strain evidence="9">CBS 540.89</strain>
    </source>
</reference>
<dbReference type="SUPFAM" id="SSF103473">
    <property type="entry name" value="MFS general substrate transporter"/>
    <property type="match status" value="1"/>
</dbReference>
<dbReference type="EMBL" id="JAUKTV010000003">
    <property type="protein sequence ID" value="KAK0742218.1"/>
    <property type="molecule type" value="Genomic_DNA"/>
</dbReference>
<proteinExistence type="predicted"/>
<feature type="compositionally biased region" description="Low complexity" evidence="6">
    <location>
        <begin position="8"/>
        <end position="18"/>
    </location>
</feature>
<dbReference type="PANTHER" id="PTHR23501:SF201">
    <property type="entry name" value="MFS AFLATOXIN EFFLUX PUMP"/>
    <property type="match status" value="1"/>
</dbReference>
<evidence type="ECO:0000313" key="9">
    <source>
        <dbReference type="EMBL" id="KAK0742218.1"/>
    </source>
</evidence>
<feature type="compositionally biased region" description="Low complexity" evidence="6">
    <location>
        <begin position="568"/>
        <end position="611"/>
    </location>
</feature>
<evidence type="ECO:0000256" key="5">
    <source>
        <dbReference type="ARBA" id="ARBA00023136"/>
    </source>
</evidence>
<keyword evidence="10" id="KW-1185">Reference proteome</keyword>
<evidence type="ECO:0000256" key="1">
    <source>
        <dbReference type="ARBA" id="ARBA00004141"/>
    </source>
</evidence>
<feature type="transmembrane region" description="Helical" evidence="7">
    <location>
        <begin position="364"/>
        <end position="383"/>
    </location>
</feature>
<keyword evidence="5 7" id="KW-0472">Membrane</keyword>
<feature type="region of interest" description="Disordered" evidence="6">
    <location>
        <begin position="555"/>
        <end position="640"/>
    </location>
</feature>
<feature type="transmembrane region" description="Helical" evidence="7">
    <location>
        <begin position="455"/>
        <end position="478"/>
    </location>
</feature>
<feature type="transmembrane region" description="Helical" evidence="7">
    <location>
        <begin position="390"/>
        <end position="409"/>
    </location>
</feature>
<feature type="transmembrane region" description="Helical" evidence="7">
    <location>
        <begin position="62"/>
        <end position="88"/>
    </location>
</feature>
<dbReference type="GO" id="GO:0022857">
    <property type="term" value="F:transmembrane transporter activity"/>
    <property type="evidence" value="ECO:0007669"/>
    <property type="project" value="InterPro"/>
</dbReference>
<gene>
    <name evidence="9" type="ORF">B0T21DRAFT_381882</name>
</gene>
<evidence type="ECO:0000256" key="6">
    <source>
        <dbReference type="SAM" id="MobiDB-lite"/>
    </source>
</evidence>
<feature type="region of interest" description="Disordered" evidence="6">
    <location>
        <begin position="1"/>
        <end position="44"/>
    </location>
</feature>
<dbReference type="AlphaFoldDB" id="A0AA40EMU3"/>
<protein>
    <submittedName>
        <fullName evidence="9">Major facilitator superfamily domain-containing protein</fullName>
    </submittedName>
</protein>
<feature type="compositionally biased region" description="Gly residues" evidence="6">
    <location>
        <begin position="557"/>
        <end position="566"/>
    </location>
</feature>
<dbReference type="Pfam" id="PF07690">
    <property type="entry name" value="MFS_1"/>
    <property type="match status" value="1"/>
</dbReference>
<feature type="transmembrane region" description="Helical" evidence="7">
    <location>
        <begin position="421"/>
        <end position="443"/>
    </location>
</feature>
<dbReference type="PANTHER" id="PTHR23501">
    <property type="entry name" value="MAJOR FACILITATOR SUPERFAMILY"/>
    <property type="match status" value="1"/>
</dbReference>
<accession>A0AA40EMU3</accession>
<feature type="domain" description="Major facilitator superfamily (MFS) profile" evidence="8">
    <location>
        <begin position="65"/>
        <end position="552"/>
    </location>
</feature>
<keyword evidence="4 7" id="KW-1133">Transmembrane helix</keyword>
<feature type="transmembrane region" description="Helical" evidence="7">
    <location>
        <begin position="129"/>
        <end position="149"/>
    </location>
</feature>
<dbReference type="Proteomes" id="UP001172159">
    <property type="component" value="Unassembled WGS sequence"/>
</dbReference>
<feature type="compositionally biased region" description="Polar residues" evidence="6">
    <location>
        <begin position="629"/>
        <end position="640"/>
    </location>
</feature>
<keyword evidence="2" id="KW-0813">Transport</keyword>
<feature type="transmembrane region" description="Helical" evidence="7">
    <location>
        <begin position="529"/>
        <end position="550"/>
    </location>
</feature>
<feature type="transmembrane region" description="Helical" evidence="7">
    <location>
        <begin position="100"/>
        <end position="122"/>
    </location>
</feature>
<comment type="subcellular location">
    <subcellularLocation>
        <location evidence="1">Membrane</location>
        <topology evidence="1">Multi-pass membrane protein</topology>
    </subcellularLocation>
</comment>
<feature type="compositionally biased region" description="Basic and acidic residues" evidence="6">
    <location>
        <begin position="613"/>
        <end position="624"/>
    </location>
</feature>
<dbReference type="InterPro" id="IPR020846">
    <property type="entry name" value="MFS_dom"/>
</dbReference>
<evidence type="ECO:0000259" key="8">
    <source>
        <dbReference type="PROSITE" id="PS50850"/>
    </source>
</evidence>